<organism evidence="10 11">
    <name type="scientific">Gardnerella vaginalis</name>
    <dbReference type="NCBI Taxonomy" id="2702"/>
    <lineage>
        <taxon>Bacteria</taxon>
        <taxon>Bacillati</taxon>
        <taxon>Actinomycetota</taxon>
        <taxon>Actinomycetes</taxon>
        <taxon>Bifidobacteriales</taxon>
        <taxon>Bifidobacteriaceae</taxon>
        <taxon>Gardnerella</taxon>
    </lineage>
</organism>
<proteinExistence type="inferred from homology"/>
<comment type="catalytic activity">
    <reaction evidence="5 6">
        <text>Exonucleolytic cleavage in either 5'- to 3'- or 3'- to 5'-direction to yield nucleoside 5'-phosphates.</text>
        <dbReference type="EC" id="3.1.11.6"/>
    </reaction>
</comment>
<keyword evidence="3 5" id="KW-0378">Hydrolase</keyword>
<dbReference type="NCBIfam" id="TIGR00237">
    <property type="entry name" value="xseA"/>
    <property type="match status" value="1"/>
</dbReference>
<feature type="domain" description="Exonuclease VII large subunit C-terminal" evidence="8">
    <location>
        <begin position="174"/>
        <end position="386"/>
    </location>
</feature>
<sequence length="451" mass="49513">MTSSNMMPQLFQDDASQDMPQDSQQTIMSQPRQTFVQSQSQPRQLPLKAADTTAENPWPVSVISQKFHGAVEKWPAAWVEGQIVEINMRRSTSGYITLRDSNEDISISIMGFSKFVQQAKDLRQGDRVVVHGKADIWVKATRLSFVADEIRRVGAGDLKAQIDELRKKLKGEGLFDVENKVPLPEFPKCIGLVCAPQARAEGDVITNVNLRWPVTRFKVVHAHVQGVQCPADVIAAIKQLDADPEVDVIIVARGGGSFEDLIGFSDEGVVRATAACVTPIVSAIGHEDDWTLIDLAADMRASTPTDAAKRVVPDVNEQWQLIDNALQHARMRISARVDNEIRLVEGYANRPSLTRPSTMLEPHELFVQQAVERMRHGLVRLLDDASLTVEKAHASITALSPQSTLNRGYAVVQISGGKVLDDSSRVKTGDDITVTLKSGLITASVTSVEKS</sequence>
<evidence type="ECO:0000256" key="6">
    <source>
        <dbReference type="RuleBase" id="RU004355"/>
    </source>
</evidence>
<evidence type="ECO:0000313" key="10">
    <source>
        <dbReference type="EMBL" id="MDK7063653.1"/>
    </source>
</evidence>
<dbReference type="EMBL" id="JASOME010000003">
    <property type="protein sequence ID" value="MDK7063653.1"/>
    <property type="molecule type" value="Genomic_DNA"/>
</dbReference>
<dbReference type="PANTHER" id="PTHR30008:SF0">
    <property type="entry name" value="EXODEOXYRIBONUCLEASE 7 LARGE SUBUNIT"/>
    <property type="match status" value="1"/>
</dbReference>
<evidence type="ECO:0000256" key="7">
    <source>
        <dbReference type="SAM" id="MobiDB-lite"/>
    </source>
</evidence>
<dbReference type="GO" id="GO:0003676">
    <property type="term" value="F:nucleic acid binding"/>
    <property type="evidence" value="ECO:0007669"/>
    <property type="project" value="InterPro"/>
</dbReference>
<name>A0AAW6Y528_GARVA</name>
<evidence type="ECO:0000256" key="3">
    <source>
        <dbReference type="ARBA" id="ARBA00022801"/>
    </source>
</evidence>
<evidence type="ECO:0000259" key="9">
    <source>
        <dbReference type="Pfam" id="PF13742"/>
    </source>
</evidence>
<feature type="compositionally biased region" description="Polar residues" evidence="7">
    <location>
        <begin position="18"/>
        <end position="43"/>
    </location>
</feature>
<evidence type="ECO:0000256" key="2">
    <source>
        <dbReference type="ARBA" id="ARBA00022722"/>
    </source>
</evidence>
<reference evidence="10" key="1">
    <citation type="submission" date="2023-05" db="EMBL/GenBank/DDBJ databases">
        <title>Cataloging the Phylogenetic Diversity of Human Bladder Bacteria.</title>
        <authorList>
            <person name="Du J."/>
        </authorList>
    </citation>
    <scope>NUCLEOTIDE SEQUENCE</scope>
    <source>
        <strain evidence="10">UMB6789</strain>
    </source>
</reference>
<evidence type="ECO:0000256" key="4">
    <source>
        <dbReference type="ARBA" id="ARBA00022839"/>
    </source>
</evidence>
<dbReference type="HAMAP" id="MF_00378">
    <property type="entry name" value="Exonuc_7_L"/>
    <property type="match status" value="1"/>
</dbReference>
<dbReference type="AlphaFoldDB" id="A0AAW6Y528"/>
<dbReference type="Pfam" id="PF13742">
    <property type="entry name" value="tRNA_anti_2"/>
    <property type="match status" value="1"/>
</dbReference>
<feature type="domain" description="OB-fold nucleic acid binding" evidence="9">
    <location>
        <begin position="60"/>
        <end position="151"/>
    </location>
</feature>
<dbReference type="GO" id="GO:0009318">
    <property type="term" value="C:exodeoxyribonuclease VII complex"/>
    <property type="evidence" value="ECO:0007669"/>
    <property type="project" value="UniProtKB-UniRule"/>
</dbReference>
<feature type="region of interest" description="Disordered" evidence="7">
    <location>
        <begin position="1"/>
        <end position="52"/>
    </location>
</feature>
<evidence type="ECO:0000259" key="8">
    <source>
        <dbReference type="Pfam" id="PF02601"/>
    </source>
</evidence>
<comment type="subunit">
    <text evidence="5">Heterooligomer composed of large and small subunits.</text>
</comment>
<keyword evidence="1 5" id="KW-0963">Cytoplasm</keyword>
<dbReference type="Proteomes" id="UP001237784">
    <property type="component" value="Unassembled WGS sequence"/>
</dbReference>
<accession>A0AAW6Y528</accession>
<evidence type="ECO:0000313" key="11">
    <source>
        <dbReference type="Proteomes" id="UP001237784"/>
    </source>
</evidence>
<dbReference type="InterPro" id="IPR025824">
    <property type="entry name" value="OB-fold_nuc-bd_dom"/>
</dbReference>
<evidence type="ECO:0000256" key="5">
    <source>
        <dbReference type="HAMAP-Rule" id="MF_00378"/>
    </source>
</evidence>
<dbReference type="CDD" id="cd04489">
    <property type="entry name" value="ExoVII_LU_OBF"/>
    <property type="match status" value="1"/>
</dbReference>
<comment type="caution">
    <text evidence="10">The sequence shown here is derived from an EMBL/GenBank/DDBJ whole genome shotgun (WGS) entry which is preliminary data.</text>
</comment>
<dbReference type="InterPro" id="IPR003753">
    <property type="entry name" value="Exonuc_VII_L"/>
</dbReference>
<evidence type="ECO:0000256" key="1">
    <source>
        <dbReference type="ARBA" id="ARBA00022490"/>
    </source>
</evidence>
<comment type="function">
    <text evidence="5">Bidirectionally degrades single-stranded DNA into large acid-insoluble oligonucleotides, which are then degraded further into small acid-soluble oligonucleotides.</text>
</comment>
<protein>
    <recommendedName>
        <fullName evidence="5">Exodeoxyribonuclease 7 large subunit</fullName>
        <ecNumber evidence="5">3.1.11.6</ecNumber>
    </recommendedName>
    <alternativeName>
        <fullName evidence="5">Exodeoxyribonuclease VII large subunit</fullName>
        <shortName evidence="5">Exonuclease VII large subunit</shortName>
    </alternativeName>
</protein>
<comment type="similarity">
    <text evidence="5 6">Belongs to the XseA family.</text>
</comment>
<comment type="subcellular location">
    <subcellularLocation>
        <location evidence="5 6">Cytoplasm</location>
    </subcellularLocation>
</comment>
<dbReference type="InterPro" id="IPR020579">
    <property type="entry name" value="Exonuc_VII_lsu_C"/>
</dbReference>
<keyword evidence="4 5" id="KW-0269">Exonuclease</keyword>
<dbReference type="EC" id="3.1.11.6" evidence="5"/>
<dbReference type="Pfam" id="PF02601">
    <property type="entry name" value="Exonuc_VII_L"/>
    <property type="match status" value="1"/>
</dbReference>
<dbReference type="GO" id="GO:0006308">
    <property type="term" value="P:DNA catabolic process"/>
    <property type="evidence" value="ECO:0007669"/>
    <property type="project" value="UniProtKB-UniRule"/>
</dbReference>
<dbReference type="PANTHER" id="PTHR30008">
    <property type="entry name" value="EXODEOXYRIBONUCLEASE 7 LARGE SUBUNIT"/>
    <property type="match status" value="1"/>
</dbReference>
<keyword evidence="2 5" id="KW-0540">Nuclease</keyword>
<dbReference type="RefSeq" id="WP_116437869.1">
    <property type="nucleotide sequence ID" value="NZ_CP184247.1"/>
</dbReference>
<dbReference type="GO" id="GO:0005737">
    <property type="term" value="C:cytoplasm"/>
    <property type="evidence" value="ECO:0007669"/>
    <property type="project" value="UniProtKB-SubCell"/>
</dbReference>
<dbReference type="GO" id="GO:0008855">
    <property type="term" value="F:exodeoxyribonuclease VII activity"/>
    <property type="evidence" value="ECO:0007669"/>
    <property type="project" value="UniProtKB-UniRule"/>
</dbReference>
<gene>
    <name evidence="5 10" type="primary">xseA</name>
    <name evidence="10" type="ORF">QP372_03875</name>
</gene>